<accession>F9WMZ1</accession>
<evidence type="ECO:0000313" key="4">
    <source>
        <dbReference type="Proteomes" id="UP000009027"/>
    </source>
</evidence>
<keyword evidence="1" id="KW-0175">Coiled coil</keyword>
<dbReference type="AlphaFoldDB" id="F9WMZ1"/>
<keyword evidence="2" id="KW-0732">Signal</keyword>
<evidence type="ECO:0000313" key="3">
    <source>
        <dbReference type="EMBL" id="CCD18904.1"/>
    </source>
</evidence>
<feature type="chain" id="PRO_5003390662" evidence="2">
    <location>
        <begin position="19"/>
        <end position="717"/>
    </location>
</feature>
<reference evidence="3 4" key="1">
    <citation type="journal article" date="2012" name="Proc. Natl. Acad. Sci. U.S.A.">
        <title>Antigenic diversity is generated by distinct evolutionary mechanisms in African trypanosome species.</title>
        <authorList>
            <person name="Jackson A.P."/>
            <person name="Berry A."/>
            <person name="Aslett M."/>
            <person name="Allison H.C."/>
            <person name="Burton P."/>
            <person name="Vavrova-Anderson J."/>
            <person name="Brown R."/>
            <person name="Browne H."/>
            <person name="Corton N."/>
            <person name="Hauser H."/>
            <person name="Gamble J."/>
            <person name="Gilderthorp R."/>
            <person name="Marcello L."/>
            <person name="McQuillan J."/>
            <person name="Otto T.D."/>
            <person name="Quail M.A."/>
            <person name="Sanders M.J."/>
            <person name="van Tonder A."/>
            <person name="Ginger M.L."/>
            <person name="Field M.C."/>
            <person name="Barry J.D."/>
            <person name="Hertz-Fowler C."/>
            <person name="Berriman M."/>
        </authorList>
    </citation>
    <scope>NUCLEOTIDE SEQUENCE</scope>
    <source>
        <strain evidence="3 4">Y486</strain>
    </source>
</reference>
<dbReference type="Proteomes" id="UP000009027">
    <property type="component" value="Unassembled WGS sequence"/>
</dbReference>
<feature type="signal peptide" evidence="2">
    <location>
        <begin position="1"/>
        <end position="18"/>
    </location>
</feature>
<sequence length="717" mass="81183">MSLLLLLFCFRVLTKLVAHFGKVMKMARICSSALQLASLMLVVVGAFGVASKTSPPVWESAEDRKCIAKTLWRWFYLLEIPAVKLENVTKETQNIVKEIDFVGSEITKKLKEISGATFDLQELNVFDALKVNKGLNGVYVSNGVSLGDLLTAKVNQIAEATRDRDLGFCAVSRGTWRAWSAFKTLSCDRKFVRNILKKLPDTEGMEESALSEVLELRKLQDTESKKMMERLKGVATEEKIKKFTECSLYGNNVLRYRQVEIGEGIDTYVEGLGEIDTLYRRLKEVKSSISALQQVVNRDELKAAVGISRLLESEKITACKLEDALVAAVEAVREQQKLAVEKDRAINENQMLLEMAFKKASLAMDKLVSEMAERRGSEAPVREPDNRQSVYEAYNFLQTLLENIKRGLLQLNATAQQEVAKAYERRMQLNVNECAECDLTGSSSDKDSLCSASNSRRLVQAVEVKNAHGSLSSQGTSVNQRELLKLREDLRKTSESNELQWRRVKALQDKVTAIKEELQNETDMIGKIRKEIKSVVESGLRAIGERHCREMSRANRVLHRLQNLSIQFSEGERTVKELLGKLHHLEERAADARKHERGRDMPAQIEEGSDCDEWLKHNGMIPTERIDVKCANGDGSATQRVSAALDGELPNITEQVTGTLRVMEMWRRGKQCSREMRARLMRLTREIELTRANVDEVLRQRPCTPLWKQLISLVKFK</sequence>
<name>F9WMZ1_TRYVY</name>
<gene>
    <name evidence="3" type="ORF">TvY486_0016160</name>
</gene>
<protein>
    <submittedName>
        <fullName evidence="3">Uncharacterized protein</fullName>
    </submittedName>
</protein>
<organism evidence="3 4">
    <name type="scientific">Trypanosoma vivax (strain Y486)</name>
    <dbReference type="NCBI Taxonomy" id="1055687"/>
    <lineage>
        <taxon>Eukaryota</taxon>
        <taxon>Discoba</taxon>
        <taxon>Euglenozoa</taxon>
        <taxon>Kinetoplastea</taxon>
        <taxon>Metakinetoplastina</taxon>
        <taxon>Trypanosomatida</taxon>
        <taxon>Trypanosomatidae</taxon>
        <taxon>Trypanosoma</taxon>
        <taxon>Duttonella</taxon>
    </lineage>
</organism>
<dbReference type="VEuPathDB" id="TriTrypDB:TvY486_0016160"/>
<feature type="coiled-coil region" evidence="1">
    <location>
        <begin position="673"/>
        <end position="700"/>
    </location>
</feature>
<evidence type="ECO:0000256" key="2">
    <source>
        <dbReference type="SAM" id="SignalP"/>
    </source>
</evidence>
<dbReference type="EMBL" id="CAEX01002158">
    <property type="protein sequence ID" value="CCD18904.1"/>
    <property type="molecule type" value="Genomic_DNA"/>
</dbReference>
<evidence type="ECO:0000256" key="1">
    <source>
        <dbReference type="SAM" id="Coils"/>
    </source>
</evidence>
<proteinExistence type="predicted"/>
<keyword evidence="4" id="KW-1185">Reference proteome</keyword>